<dbReference type="InterPro" id="IPR023210">
    <property type="entry name" value="NADP_OxRdtase_dom"/>
</dbReference>
<dbReference type="PANTHER" id="PTHR43150:SF4">
    <property type="entry name" value="L-GLYCERALDEHYDE 3-PHOSPHATE REDUCTASE"/>
    <property type="match status" value="1"/>
</dbReference>
<dbReference type="InterPro" id="IPR005399">
    <property type="entry name" value="K_chnl_volt-dep_bsu_KCNAB-rel"/>
</dbReference>
<evidence type="ECO:0000313" key="6">
    <source>
        <dbReference type="Proteomes" id="UP000272015"/>
    </source>
</evidence>
<keyword evidence="3" id="KW-0560">Oxidoreductase</keyword>
<keyword evidence="2" id="KW-0521">NADP</keyword>
<dbReference type="EMBL" id="QZVS01000060">
    <property type="protein sequence ID" value="RJT90449.1"/>
    <property type="molecule type" value="Genomic_DNA"/>
</dbReference>
<reference evidence="5 6" key="1">
    <citation type="submission" date="2018-09" db="EMBL/GenBank/DDBJ databases">
        <title>Novel species of Cryobacterium.</title>
        <authorList>
            <person name="Liu Q."/>
            <person name="Xin Y.-H."/>
        </authorList>
    </citation>
    <scope>NUCLEOTIDE SEQUENCE [LARGE SCALE GENOMIC DNA]</scope>
    <source>
        <strain evidence="5 6">Hh39</strain>
    </source>
</reference>
<proteinExistence type="inferred from homology"/>
<dbReference type="GO" id="GO:0051596">
    <property type="term" value="P:methylglyoxal catabolic process"/>
    <property type="evidence" value="ECO:0007669"/>
    <property type="project" value="TreeGrafter"/>
</dbReference>
<organism evidence="5 6">
    <name type="scientific">Cryobacterium melibiosiphilum</name>
    <dbReference type="NCBI Taxonomy" id="995039"/>
    <lineage>
        <taxon>Bacteria</taxon>
        <taxon>Bacillati</taxon>
        <taxon>Actinomycetota</taxon>
        <taxon>Actinomycetes</taxon>
        <taxon>Micrococcales</taxon>
        <taxon>Microbacteriaceae</taxon>
        <taxon>Cryobacterium</taxon>
    </lineage>
</organism>
<dbReference type="Gene3D" id="3.20.20.100">
    <property type="entry name" value="NADP-dependent oxidoreductase domain"/>
    <property type="match status" value="1"/>
</dbReference>
<keyword evidence="6" id="KW-1185">Reference proteome</keyword>
<comment type="similarity">
    <text evidence="1">Belongs to the shaker potassium channel beta subunit family.</text>
</comment>
<comment type="caution">
    <text evidence="5">The sequence shown here is derived from an EMBL/GenBank/DDBJ whole genome shotgun (WGS) entry which is preliminary data.</text>
</comment>
<accession>A0A3A5MRK1</accession>
<dbReference type="GO" id="GO:0016491">
    <property type="term" value="F:oxidoreductase activity"/>
    <property type="evidence" value="ECO:0007669"/>
    <property type="project" value="UniProtKB-KW"/>
</dbReference>
<name>A0A3A5MRK1_9MICO</name>
<dbReference type="RefSeq" id="WP_119971931.1">
    <property type="nucleotide sequence ID" value="NZ_JBHSQA010000025.1"/>
</dbReference>
<dbReference type="SUPFAM" id="SSF51430">
    <property type="entry name" value="NAD(P)-linked oxidoreductase"/>
    <property type="match status" value="1"/>
</dbReference>
<dbReference type="AlphaFoldDB" id="A0A3A5MRK1"/>
<feature type="domain" description="NADP-dependent oxidoreductase" evidence="4">
    <location>
        <begin position="34"/>
        <end position="333"/>
    </location>
</feature>
<evidence type="ECO:0000259" key="4">
    <source>
        <dbReference type="Pfam" id="PF00248"/>
    </source>
</evidence>
<dbReference type="OrthoDB" id="9768793at2"/>
<gene>
    <name evidence="5" type="ORF">D6T64_03925</name>
</gene>
<evidence type="ECO:0000313" key="5">
    <source>
        <dbReference type="EMBL" id="RJT90449.1"/>
    </source>
</evidence>
<dbReference type="InterPro" id="IPR036812">
    <property type="entry name" value="NAD(P)_OxRdtase_dom_sf"/>
</dbReference>
<dbReference type="NCBIfam" id="NF007388">
    <property type="entry name" value="PRK09912.1"/>
    <property type="match status" value="1"/>
</dbReference>
<protein>
    <submittedName>
        <fullName evidence="5">L-glyceraldehyde 3-phosphate reductase</fullName>
    </submittedName>
</protein>
<evidence type="ECO:0000256" key="3">
    <source>
        <dbReference type="ARBA" id="ARBA00023002"/>
    </source>
</evidence>
<evidence type="ECO:0000256" key="2">
    <source>
        <dbReference type="ARBA" id="ARBA00022857"/>
    </source>
</evidence>
<dbReference type="PANTHER" id="PTHR43150">
    <property type="entry name" value="HYPERKINETIC, ISOFORM M"/>
    <property type="match status" value="1"/>
</dbReference>
<dbReference type="Proteomes" id="UP000272015">
    <property type="component" value="Unassembled WGS sequence"/>
</dbReference>
<sequence length="350" mass="37888">MTARITPAYAPASERYDTMQYRRVGTSGLRLPAVSLGMWHNFGDDVPINNQRAIMQRAFDLGITHFDLANGYGPPMGASERNVGRLLEEDFSGLRNELIISTKAGYPFYPGPYGSGGSRKYLLGSLETSLTSLGLDYVDIFYSHRFDPETPIEETAGALDSAVREGKARYVGISSYSAARSLEMITALRSLGTPLVIHQPSYSLLNRWVEVGEPSLLQVLGDEGVGCIAFSALAQGLLTDKYLNGIPADSRATQGKTMKDGMLSTTNLDHVRELNVIAAERGQTLAQMAVAWLLKDQRVSSVLVGASRPSQLEDSVRGVENTTFTADELARINVSAQDGGLNIWAASSNA</sequence>
<dbReference type="Pfam" id="PF00248">
    <property type="entry name" value="Aldo_ket_red"/>
    <property type="match status" value="1"/>
</dbReference>
<evidence type="ECO:0000256" key="1">
    <source>
        <dbReference type="ARBA" id="ARBA00006515"/>
    </source>
</evidence>